<dbReference type="EMBL" id="CP072455">
    <property type="protein sequence ID" value="QTL38763.1"/>
    <property type="molecule type" value="Genomic_DNA"/>
</dbReference>
<sequence>MTNKLIEKAIGMVGSQKALADICNVKQPSVWAWLHGHRKPSATNAIRIERATNGVIPAHQLRPDLSELFGESAA</sequence>
<dbReference type="PROSITE" id="PS50943">
    <property type="entry name" value="HTH_CROC1"/>
    <property type="match status" value="1"/>
</dbReference>
<evidence type="ECO:0000259" key="1">
    <source>
        <dbReference type="PROSITE" id="PS50943"/>
    </source>
</evidence>
<dbReference type="Proteomes" id="UP000665047">
    <property type="component" value="Chromosome"/>
</dbReference>
<dbReference type="Gene3D" id="1.10.260.40">
    <property type="entry name" value="lambda repressor-like DNA-binding domains"/>
    <property type="match status" value="1"/>
</dbReference>
<dbReference type="InterPro" id="IPR001387">
    <property type="entry name" value="Cro/C1-type_HTH"/>
</dbReference>
<protein>
    <submittedName>
        <fullName evidence="2">Helix-turn-helix domain-containing protein</fullName>
    </submittedName>
</protein>
<gene>
    <name evidence="2" type="ORF">HGO23_12835</name>
</gene>
<dbReference type="SUPFAM" id="SSF47413">
    <property type="entry name" value="lambda repressor-like DNA-binding domains"/>
    <property type="match status" value="1"/>
</dbReference>
<feature type="domain" description="HTH cro/C1-type" evidence="1">
    <location>
        <begin position="15"/>
        <end position="61"/>
    </location>
</feature>
<evidence type="ECO:0000313" key="3">
    <source>
        <dbReference type="Proteomes" id="UP000665047"/>
    </source>
</evidence>
<accession>A0ABX7VIL7</accession>
<name>A0ABX7VIL7_XENBU</name>
<reference evidence="2 3" key="1">
    <citation type="submission" date="2021-03" db="EMBL/GenBank/DDBJ databases">
        <title>Complete Genome Sequence Data of Xenorhabdus budapestensis strain C72, a Candidate Biological Control Agent, from China.</title>
        <authorList>
            <person name="LI B."/>
            <person name="WANG S."/>
            <person name="QIU D."/>
        </authorList>
    </citation>
    <scope>NUCLEOTIDE SEQUENCE [LARGE SCALE GENOMIC DNA]</scope>
    <source>
        <strain evidence="2 3">C-7-2</strain>
    </source>
</reference>
<dbReference type="Pfam" id="PF15943">
    <property type="entry name" value="YdaS_toxin"/>
    <property type="match status" value="1"/>
</dbReference>
<organism evidence="2 3">
    <name type="scientific">Xenorhabdus budapestensis</name>
    <dbReference type="NCBI Taxonomy" id="290110"/>
    <lineage>
        <taxon>Bacteria</taxon>
        <taxon>Pseudomonadati</taxon>
        <taxon>Pseudomonadota</taxon>
        <taxon>Gammaproteobacteria</taxon>
        <taxon>Enterobacterales</taxon>
        <taxon>Morganellaceae</taxon>
        <taxon>Xenorhabdus</taxon>
    </lineage>
</organism>
<dbReference type="RefSeq" id="WP_209026888.1">
    <property type="nucleotide sequence ID" value="NZ_CP072455.1"/>
</dbReference>
<evidence type="ECO:0000313" key="2">
    <source>
        <dbReference type="EMBL" id="QTL38763.1"/>
    </source>
</evidence>
<dbReference type="InterPro" id="IPR031856">
    <property type="entry name" value="YdaS_toxin-like"/>
</dbReference>
<dbReference type="CDD" id="cd00093">
    <property type="entry name" value="HTH_XRE"/>
    <property type="match status" value="1"/>
</dbReference>
<dbReference type="InterPro" id="IPR010982">
    <property type="entry name" value="Lambda_DNA-bd_dom_sf"/>
</dbReference>
<keyword evidence="3" id="KW-1185">Reference proteome</keyword>
<proteinExistence type="predicted"/>